<dbReference type="EMBL" id="LN679108">
    <property type="protein sequence ID" value="CEL63865.1"/>
    <property type="molecule type" value="Genomic_DNA"/>
</dbReference>
<organism evidence="1 2">
    <name type="scientific">Thanatephorus cucumeris (strain AG1-IB / isolate 7/3/14)</name>
    <name type="common">Lettuce bottom rot fungus</name>
    <name type="synonym">Rhizoctonia solani</name>
    <dbReference type="NCBI Taxonomy" id="1108050"/>
    <lineage>
        <taxon>Eukaryota</taxon>
        <taxon>Fungi</taxon>
        <taxon>Dikarya</taxon>
        <taxon>Basidiomycota</taxon>
        <taxon>Agaricomycotina</taxon>
        <taxon>Agaricomycetes</taxon>
        <taxon>Cantharellales</taxon>
        <taxon>Ceratobasidiaceae</taxon>
        <taxon>Rhizoctonia</taxon>
        <taxon>Rhizoctonia solani AG-1</taxon>
    </lineage>
</organism>
<protein>
    <submittedName>
        <fullName evidence="1">Uncharacterized protein</fullName>
    </submittedName>
</protein>
<dbReference type="Proteomes" id="UP000059188">
    <property type="component" value="Unassembled WGS sequence"/>
</dbReference>
<gene>
    <name evidence="1" type="ORF">RSOLAG1IB_05629</name>
</gene>
<name>A0A0B7G1L7_THACB</name>
<reference evidence="1 2" key="1">
    <citation type="submission" date="2014-11" db="EMBL/GenBank/DDBJ databases">
        <authorList>
            <person name="Wibberg Daniel"/>
        </authorList>
    </citation>
    <scope>NUCLEOTIDE SEQUENCE [LARGE SCALE GENOMIC DNA]</scope>
    <source>
        <strain evidence="1">Rhizoctonia solani AG1-IB 7/3/14</strain>
    </source>
</reference>
<accession>A0A0B7G1L7</accession>
<keyword evidence="2" id="KW-1185">Reference proteome</keyword>
<sequence length="74" mass="8095">MCTSALACTYTALEQITLPVASSPVQPFALLWATTLYDARLQLHTVNTYRARRGDPCYSEHSARFISTLGCLGA</sequence>
<evidence type="ECO:0000313" key="2">
    <source>
        <dbReference type="Proteomes" id="UP000059188"/>
    </source>
</evidence>
<evidence type="ECO:0000313" key="1">
    <source>
        <dbReference type="EMBL" id="CEL63865.1"/>
    </source>
</evidence>
<dbReference type="AlphaFoldDB" id="A0A0B7G1L7"/>
<proteinExistence type="predicted"/>